<evidence type="ECO:0000313" key="1">
    <source>
        <dbReference type="EMBL" id="RIB20320.1"/>
    </source>
</evidence>
<keyword evidence="2" id="KW-1185">Reference proteome</keyword>
<evidence type="ECO:0000313" key="2">
    <source>
        <dbReference type="Proteomes" id="UP000266673"/>
    </source>
</evidence>
<accession>A0A397VCZ8</accession>
<dbReference type="OrthoDB" id="2373449at2759"/>
<comment type="caution">
    <text evidence="1">The sequence shown here is derived from an EMBL/GenBank/DDBJ whole genome shotgun (WGS) entry which is preliminary data.</text>
</comment>
<name>A0A397VCZ8_9GLOM</name>
<protein>
    <submittedName>
        <fullName evidence="1">Uncharacterized protein</fullName>
    </submittedName>
</protein>
<organism evidence="1 2">
    <name type="scientific">Gigaspora rosea</name>
    <dbReference type="NCBI Taxonomy" id="44941"/>
    <lineage>
        <taxon>Eukaryota</taxon>
        <taxon>Fungi</taxon>
        <taxon>Fungi incertae sedis</taxon>
        <taxon>Mucoromycota</taxon>
        <taxon>Glomeromycotina</taxon>
        <taxon>Glomeromycetes</taxon>
        <taxon>Diversisporales</taxon>
        <taxon>Gigasporaceae</taxon>
        <taxon>Gigaspora</taxon>
    </lineage>
</organism>
<reference evidence="1 2" key="1">
    <citation type="submission" date="2018-06" db="EMBL/GenBank/DDBJ databases">
        <title>Comparative genomics reveals the genomic features of Rhizophagus irregularis, R. cerebriforme, R. diaphanum and Gigaspora rosea, and their symbiotic lifestyle signature.</title>
        <authorList>
            <person name="Morin E."/>
            <person name="San Clemente H."/>
            <person name="Chen E.C.H."/>
            <person name="De La Providencia I."/>
            <person name="Hainaut M."/>
            <person name="Kuo A."/>
            <person name="Kohler A."/>
            <person name="Murat C."/>
            <person name="Tang N."/>
            <person name="Roy S."/>
            <person name="Loubradou J."/>
            <person name="Henrissat B."/>
            <person name="Grigoriev I.V."/>
            <person name="Corradi N."/>
            <person name="Roux C."/>
            <person name="Martin F.M."/>
        </authorList>
    </citation>
    <scope>NUCLEOTIDE SEQUENCE [LARGE SCALE GENOMIC DNA]</scope>
    <source>
        <strain evidence="1 2">DAOM 194757</strain>
    </source>
</reference>
<dbReference type="AlphaFoldDB" id="A0A397VCZ8"/>
<dbReference type="EMBL" id="QKWP01000424">
    <property type="protein sequence ID" value="RIB20320.1"/>
    <property type="molecule type" value="Genomic_DNA"/>
</dbReference>
<dbReference type="STRING" id="44941.A0A397VCZ8"/>
<dbReference type="Proteomes" id="UP000266673">
    <property type="component" value="Unassembled WGS sequence"/>
</dbReference>
<gene>
    <name evidence="1" type="ORF">C2G38_2179611</name>
</gene>
<proteinExistence type="predicted"/>
<sequence length="105" mass="12589">MWYQTLQDDYTQQVSFIGIMDIDEFDGDVLIEEINNFMSVDNPLIHSLKVYFLRELRHKGLSIDDLKRFCAAAHTNKFPWLPIFKWNDTKNIRFSFNPYWQIPPS</sequence>